<evidence type="ECO:0000313" key="2">
    <source>
        <dbReference type="Proteomes" id="UP000258102"/>
    </source>
</evidence>
<organism evidence="1 2">
    <name type="scientific">Pseudoalteromonas piscicida</name>
    <dbReference type="NCBI Taxonomy" id="43662"/>
    <lineage>
        <taxon>Bacteria</taxon>
        <taxon>Pseudomonadati</taxon>
        <taxon>Pseudomonadota</taxon>
        <taxon>Gammaproteobacteria</taxon>
        <taxon>Alteromonadales</taxon>
        <taxon>Pseudoalteromonadaceae</taxon>
        <taxon>Pseudoalteromonas</taxon>
    </lineage>
</organism>
<dbReference type="RefSeq" id="WP_088531370.1">
    <property type="nucleotide sequence ID" value="NZ_CP021646.1"/>
</dbReference>
<dbReference type="Proteomes" id="UP000258102">
    <property type="component" value="Chromosome 1"/>
</dbReference>
<reference evidence="1 2" key="1">
    <citation type="submission" date="2018-08" db="EMBL/GenBank/DDBJ databases">
        <title>Whole Genome Sequences of Two Pseudoalteromonas piscicida Strains, DE1-A and DE2-A, which Exhibit Strong Antibacterial Activity against Vibrio vulnificus.</title>
        <authorList>
            <person name="Richards G.P."/>
            <person name="Needleman D.S."/>
            <person name="Watson M.A."/>
            <person name="Polson S.W."/>
        </authorList>
    </citation>
    <scope>NUCLEOTIDE SEQUENCE [LARGE SCALE GENOMIC DNA]</scope>
    <source>
        <strain evidence="1 2">DE2-A</strain>
    </source>
</reference>
<proteinExistence type="predicted"/>
<dbReference type="EMBL" id="CP031761">
    <property type="protein sequence ID" value="AXR01444.1"/>
    <property type="molecule type" value="Genomic_DNA"/>
</dbReference>
<name>A0AAD0W2W7_PSEO7</name>
<sequence>MDKSFTDYINKINDLAEGNEQIKSLLLDIFYRNVPNNINVETKKILNQIHFPLKRKEEWQCGHENCGGESCYSHEISENVFLKHLADQDSKLMILEEDISGNTFFYAEKKVHKRNASNFPGYCLEHDSKLFKDIENRMPSLNEYFVNKQCLRSIRRKIFDLKLQARGVDKFLKDIEDDLLCSPLIKEYVVEPLDFKKSILLERVKILRNVYDKVYSGIIRQDYLVKYRELGQPKLGYCFSEVFDCTIDTDPEECLLIFLKLDFAMDSKAFICWIDNETSKQIAMDMADDYETHFTDLMYDKKKKLIFSSKFIKQMDSDLKNIFLRDPDLYKLTVFERSLLTREFF</sequence>
<protein>
    <submittedName>
        <fullName evidence="1">Uncharacterized protein</fullName>
    </submittedName>
</protein>
<dbReference type="KEGG" id="ppis:B1L02_13035"/>
<dbReference type="AlphaFoldDB" id="A0AAD0W2W7"/>
<accession>A0AAD0W2W7</accession>
<evidence type="ECO:0000313" key="1">
    <source>
        <dbReference type="EMBL" id="AXR01444.1"/>
    </source>
</evidence>
<gene>
    <name evidence="1" type="ORF">D0511_04695</name>
</gene>